<dbReference type="OrthoDB" id="419711at2759"/>
<evidence type="ECO:0000313" key="6">
    <source>
        <dbReference type="EMBL" id="RCH78806.1"/>
    </source>
</evidence>
<accession>A0A367IMF4</accession>
<organism evidence="6 7">
    <name type="scientific">Rhizopus stolonifer</name>
    <name type="common">Rhizopus nigricans</name>
    <dbReference type="NCBI Taxonomy" id="4846"/>
    <lineage>
        <taxon>Eukaryota</taxon>
        <taxon>Fungi</taxon>
        <taxon>Fungi incertae sedis</taxon>
        <taxon>Mucoromycota</taxon>
        <taxon>Mucoromycotina</taxon>
        <taxon>Mucoromycetes</taxon>
        <taxon>Mucorales</taxon>
        <taxon>Mucorineae</taxon>
        <taxon>Rhizopodaceae</taxon>
        <taxon>Rhizopus</taxon>
    </lineage>
</organism>
<feature type="transmembrane region" description="Helical" evidence="5">
    <location>
        <begin position="20"/>
        <end position="43"/>
    </location>
</feature>
<dbReference type="PANTHER" id="PTHR12242:SF1">
    <property type="entry name" value="MYND-TYPE DOMAIN-CONTAINING PROTEIN"/>
    <property type="match status" value="1"/>
</dbReference>
<keyword evidence="2 5" id="KW-0812">Transmembrane</keyword>
<dbReference type="PANTHER" id="PTHR12242">
    <property type="entry name" value="OS02G0130600 PROTEIN-RELATED"/>
    <property type="match status" value="1"/>
</dbReference>
<dbReference type="AlphaFoldDB" id="A0A367IMF4"/>
<dbReference type="InterPro" id="IPR006838">
    <property type="entry name" value="ADTRP_AIG1"/>
</dbReference>
<dbReference type="STRING" id="4846.A0A367IMF4"/>
<feature type="transmembrane region" description="Helical" evidence="5">
    <location>
        <begin position="99"/>
        <end position="118"/>
    </location>
</feature>
<dbReference type="GO" id="GO:0012505">
    <property type="term" value="C:endomembrane system"/>
    <property type="evidence" value="ECO:0007669"/>
    <property type="project" value="UniProtKB-SubCell"/>
</dbReference>
<evidence type="ECO:0000256" key="2">
    <source>
        <dbReference type="ARBA" id="ARBA00022692"/>
    </source>
</evidence>
<evidence type="ECO:0000256" key="1">
    <source>
        <dbReference type="ARBA" id="ARBA00004127"/>
    </source>
</evidence>
<feature type="transmembrane region" description="Helical" evidence="5">
    <location>
        <begin position="64"/>
        <end position="87"/>
    </location>
</feature>
<feature type="non-terminal residue" evidence="6">
    <location>
        <position position="1"/>
    </location>
</feature>
<dbReference type="EMBL" id="PJQM01006986">
    <property type="protein sequence ID" value="RCH78806.1"/>
    <property type="molecule type" value="Genomic_DNA"/>
</dbReference>
<gene>
    <name evidence="6" type="ORF">CU098_004850</name>
</gene>
<dbReference type="GO" id="GO:0016020">
    <property type="term" value="C:membrane"/>
    <property type="evidence" value="ECO:0007669"/>
    <property type="project" value="InterPro"/>
</dbReference>
<evidence type="ECO:0000313" key="7">
    <source>
        <dbReference type="Proteomes" id="UP000253551"/>
    </source>
</evidence>
<keyword evidence="3 5" id="KW-1133">Transmembrane helix</keyword>
<protein>
    <submittedName>
        <fullName evidence="6">Uncharacterized protein</fullName>
    </submittedName>
</protein>
<comment type="caution">
    <text evidence="6">The sequence shown here is derived from an EMBL/GenBank/DDBJ whole genome shotgun (WGS) entry which is preliminary data.</text>
</comment>
<dbReference type="Pfam" id="PF04750">
    <property type="entry name" value="Far-17a_AIG1"/>
    <property type="match status" value="1"/>
</dbReference>
<reference evidence="6 7" key="1">
    <citation type="journal article" date="2018" name="G3 (Bethesda)">
        <title>Phylogenetic and Phylogenomic Definition of Rhizopus Species.</title>
        <authorList>
            <person name="Gryganskyi A.P."/>
            <person name="Golan J."/>
            <person name="Dolatabadi S."/>
            <person name="Mondo S."/>
            <person name="Robb S."/>
            <person name="Idnurm A."/>
            <person name="Muszewska A."/>
            <person name="Steczkiewicz K."/>
            <person name="Masonjones S."/>
            <person name="Liao H.L."/>
            <person name="Gajdeczka M.T."/>
            <person name="Anike F."/>
            <person name="Vuek A."/>
            <person name="Anishchenko I.M."/>
            <person name="Voigt K."/>
            <person name="de Hoog G.S."/>
            <person name="Smith M.E."/>
            <person name="Heitman J."/>
            <person name="Vilgalys R."/>
            <person name="Stajich J.E."/>
        </authorList>
    </citation>
    <scope>NUCLEOTIDE SEQUENCE [LARGE SCALE GENOMIC DNA]</scope>
    <source>
        <strain evidence="6 7">LSU 92-RS-03</strain>
    </source>
</reference>
<feature type="transmembrane region" description="Helical" evidence="5">
    <location>
        <begin position="130"/>
        <end position="155"/>
    </location>
</feature>
<evidence type="ECO:0000256" key="3">
    <source>
        <dbReference type="ARBA" id="ARBA00022989"/>
    </source>
</evidence>
<keyword evidence="4 5" id="KW-0472">Membrane</keyword>
<proteinExistence type="predicted"/>
<sequence length="224" mass="26009">LYSTIVLWTDIGVTDSGKFFQFFTSLTYIGLHSYLITSCVNHFRYIRNKNMDFMLNQPAVLNYMYMYLYSTVITFNIVTPVVYWSLLYGSSTANTTVTVWLNVSVHAVSFFLMIFDVIMNRMKTPIRMVVFPLITIILFMFLAFIVYACNGYWIYGFLDWSQGGKAALWYILVGIICVVGYFFQCLIHWFRDFIARKSGRAVSQEELNDTNEVDHAKLEASEIA</sequence>
<dbReference type="Proteomes" id="UP000253551">
    <property type="component" value="Unassembled WGS sequence"/>
</dbReference>
<name>A0A367IMF4_RHIST</name>
<evidence type="ECO:0000256" key="4">
    <source>
        <dbReference type="ARBA" id="ARBA00023136"/>
    </source>
</evidence>
<comment type="subcellular location">
    <subcellularLocation>
        <location evidence="1">Endomembrane system</location>
        <topology evidence="1">Multi-pass membrane protein</topology>
    </subcellularLocation>
</comment>
<feature type="transmembrane region" description="Helical" evidence="5">
    <location>
        <begin position="167"/>
        <end position="190"/>
    </location>
</feature>
<evidence type="ECO:0000256" key="5">
    <source>
        <dbReference type="SAM" id="Phobius"/>
    </source>
</evidence>
<keyword evidence="7" id="KW-1185">Reference proteome</keyword>